<evidence type="ECO:0000259" key="1">
    <source>
        <dbReference type="Pfam" id="PF13175"/>
    </source>
</evidence>
<accession>A0ABX8X7B2</accession>
<sequence>MEIDLKGKHIKNLREKALKGNFFSAYQLYDFYKSGKFVDQDKDKADQYLELADSLFYPQDFKLSSLSIDNYKLFNDIRITKFDDNLNIFVGANGAGKTTILDAISMSLSWFVNSISKSGGTGTSIDDSDINIYTDLPFANIITTIRINKNIKCKMELSQARDGIQKKRSYLYEVRRIGSFYKISNEINSELNLPLFAFYNALRSYDVSQKDMNISALGLANDSLDKFKGYNNSLNGKVDFSSFVEWFKTIDDIETRRQLSSIDQDFKIANKLLAEIENLIDNDPSSAQKLNELIKSLALKEKLSEVNELSSLNKDNIKLIKKSINLVIEEFMDGYGNLELEMEPRFDLFLTKNERKISVLKLSQGEKALLSLILDITMRLFMLNPSLSNPLHGQGIVLIDEFDLHLHPKWQREIVNKLPTVFPNCQFFLTTHSPLVLGEAKPSQIFIFYNENNVLKFRQPTQSLGLTSNDILNELMITDSNLNQLSRNALVEESLNEIFNLIEQETDDSIFKAKLEIEKLEKMLFGEIPELIEAKTKIEFLEL</sequence>
<reference evidence="2 3" key="1">
    <citation type="submission" date="2021-08" db="EMBL/GenBank/DDBJ databases">
        <title>Shewanella putrefaciens YZ-J, complete genome.</title>
        <authorList>
            <person name="Yi Z."/>
        </authorList>
    </citation>
    <scope>NUCLEOTIDE SEQUENCE [LARGE SCALE GENOMIC DNA]</scope>
    <source>
        <strain evidence="2 3">YZ-J</strain>
    </source>
</reference>
<dbReference type="SUPFAM" id="SSF52540">
    <property type="entry name" value="P-loop containing nucleoside triphosphate hydrolases"/>
    <property type="match status" value="1"/>
</dbReference>
<dbReference type="PANTHER" id="PTHR32182">
    <property type="entry name" value="DNA REPLICATION AND REPAIR PROTEIN RECF"/>
    <property type="match status" value="1"/>
</dbReference>
<name>A0ABX8X7B2_SHEPU</name>
<dbReference type="Gene3D" id="3.40.50.300">
    <property type="entry name" value="P-loop containing nucleotide triphosphate hydrolases"/>
    <property type="match status" value="1"/>
</dbReference>
<dbReference type="Pfam" id="PF13175">
    <property type="entry name" value="AAA_15"/>
    <property type="match status" value="1"/>
</dbReference>
<dbReference type="InterPro" id="IPR027417">
    <property type="entry name" value="P-loop_NTPase"/>
</dbReference>
<feature type="domain" description="Endonuclease GajA/Old nuclease/RecF-like AAA" evidence="1">
    <location>
        <begin position="62"/>
        <end position="434"/>
    </location>
</feature>
<gene>
    <name evidence="2" type="ORF">K3G22_11365</name>
</gene>
<dbReference type="InterPro" id="IPR041685">
    <property type="entry name" value="AAA_GajA/Old/RecF-like"/>
</dbReference>
<proteinExistence type="predicted"/>
<dbReference type="PANTHER" id="PTHR32182:SF23">
    <property type="entry name" value="ATP BINDING PROTEIN"/>
    <property type="match status" value="1"/>
</dbReference>
<keyword evidence="3" id="KW-1185">Reference proteome</keyword>
<evidence type="ECO:0000313" key="2">
    <source>
        <dbReference type="EMBL" id="QYX71402.1"/>
    </source>
</evidence>
<organism evidence="2 3">
    <name type="scientific">Shewanella putrefaciens</name>
    <name type="common">Pseudomonas putrefaciens</name>
    <dbReference type="NCBI Taxonomy" id="24"/>
    <lineage>
        <taxon>Bacteria</taxon>
        <taxon>Pseudomonadati</taxon>
        <taxon>Pseudomonadota</taxon>
        <taxon>Gammaproteobacteria</taxon>
        <taxon>Alteromonadales</taxon>
        <taxon>Shewanellaceae</taxon>
        <taxon>Shewanella</taxon>
    </lineage>
</organism>
<dbReference type="Proteomes" id="UP000827084">
    <property type="component" value="Chromosome"/>
</dbReference>
<evidence type="ECO:0000313" key="3">
    <source>
        <dbReference type="Proteomes" id="UP000827084"/>
    </source>
</evidence>
<dbReference type="CDD" id="cd00267">
    <property type="entry name" value="ABC_ATPase"/>
    <property type="match status" value="1"/>
</dbReference>
<dbReference type="RefSeq" id="WP_061783185.1">
    <property type="nucleotide sequence ID" value="NZ_BMPK01000005.1"/>
</dbReference>
<dbReference type="EMBL" id="CP080635">
    <property type="protein sequence ID" value="QYX71402.1"/>
    <property type="molecule type" value="Genomic_DNA"/>
</dbReference>
<protein>
    <submittedName>
        <fullName evidence="2">AAA family ATPase</fullName>
    </submittedName>
</protein>